<dbReference type="AlphaFoldDB" id="A0A378PK29"/>
<comment type="similarity">
    <text evidence="1">Belongs to the transglycosylase Slt family.</text>
</comment>
<evidence type="ECO:0000259" key="3">
    <source>
        <dbReference type="PROSITE" id="PS51782"/>
    </source>
</evidence>
<evidence type="ECO:0000313" key="4">
    <source>
        <dbReference type="EMBL" id="ANB91499.1"/>
    </source>
</evidence>
<feature type="region of interest" description="Disordered" evidence="2">
    <location>
        <begin position="489"/>
        <end position="551"/>
    </location>
</feature>
<proteinExistence type="inferred from homology"/>
<dbReference type="Gene3D" id="1.10.530.10">
    <property type="match status" value="1"/>
</dbReference>
<dbReference type="CDD" id="cd00118">
    <property type="entry name" value="LysM"/>
    <property type="match status" value="6"/>
</dbReference>
<dbReference type="EMBL" id="CP011158">
    <property type="protein sequence ID" value="ANB91499.1"/>
    <property type="molecule type" value="Genomic_DNA"/>
</dbReference>
<dbReference type="InterPro" id="IPR018392">
    <property type="entry name" value="LysM"/>
</dbReference>
<dbReference type="GO" id="GO:0008933">
    <property type="term" value="F:peptidoglycan lytic transglycosylase activity"/>
    <property type="evidence" value="ECO:0007669"/>
    <property type="project" value="InterPro"/>
</dbReference>
<dbReference type="EC" id="4.2.2.-" evidence="5"/>
<feature type="domain" description="LysM" evidence="3">
    <location>
        <begin position="838"/>
        <end position="882"/>
    </location>
</feature>
<feature type="domain" description="LysM" evidence="3">
    <location>
        <begin position="622"/>
        <end position="666"/>
    </location>
</feature>
<gene>
    <name evidence="5" type="primary">mltD_2</name>
    <name evidence="4" type="ORF">MOVS_05340</name>
    <name evidence="5" type="ORF">NCTC11227_01120</name>
</gene>
<protein>
    <submittedName>
        <fullName evidence="5">Membrane-bound lytic murein transglycosylase D</fullName>
        <ecNumber evidence="5">4.2.2.-</ecNumber>
    </submittedName>
</protein>
<dbReference type="GO" id="GO:0016020">
    <property type="term" value="C:membrane"/>
    <property type="evidence" value="ECO:0007669"/>
    <property type="project" value="InterPro"/>
</dbReference>
<dbReference type="SMART" id="SM00257">
    <property type="entry name" value="LysM"/>
    <property type="match status" value="7"/>
</dbReference>
<evidence type="ECO:0000313" key="6">
    <source>
        <dbReference type="Proteomes" id="UP000076765"/>
    </source>
</evidence>
<keyword evidence="6" id="KW-1185">Reference proteome</keyword>
<dbReference type="PANTHER" id="PTHR33734:SF22">
    <property type="entry name" value="MEMBRANE-BOUND LYTIC MUREIN TRANSGLYCOSYLASE D"/>
    <property type="match status" value="1"/>
</dbReference>
<evidence type="ECO:0000256" key="2">
    <source>
        <dbReference type="SAM" id="MobiDB-lite"/>
    </source>
</evidence>
<dbReference type="Pfam" id="PF01464">
    <property type="entry name" value="SLT"/>
    <property type="match status" value="1"/>
</dbReference>
<feature type="region of interest" description="Disordered" evidence="2">
    <location>
        <begin position="1"/>
        <end position="23"/>
    </location>
</feature>
<keyword evidence="5" id="KW-0456">Lyase</keyword>
<evidence type="ECO:0000256" key="1">
    <source>
        <dbReference type="ARBA" id="ARBA00007734"/>
    </source>
</evidence>
<dbReference type="Proteomes" id="UP000255102">
    <property type="component" value="Unassembled WGS sequence"/>
</dbReference>
<dbReference type="InterPro" id="IPR023346">
    <property type="entry name" value="Lysozyme-like_dom_sf"/>
</dbReference>
<dbReference type="EMBL" id="UGPW01000001">
    <property type="protein sequence ID" value="STY87121.1"/>
    <property type="molecule type" value="Genomic_DNA"/>
</dbReference>
<dbReference type="Pfam" id="PF01476">
    <property type="entry name" value="LysM"/>
    <property type="match status" value="6"/>
</dbReference>
<dbReference type="GO" id="GO:0000270">
    <property type="term" value="P:peptidoglycan metabolic process"/>
    <property type="evidence" value="ECO:0007669"/>
    <property type="project" value="InterPro"/>
</dbReference>
<dbReference type="CDD" id="cd16894">
    <property type="entry name" value="MltD-like"/>
    <property type="match status" value="1"/>
</dbReference>
<dbReference type="STRING" id="29433.MOVS_05340"/>
<dbReference type="PANTHER" id="PTHR33734">
    <property type="entry name" value="LYSM DOMAIN-CONTAINING GPI-ANCHORED PROTEIN 2"/>
    <property type="match status" value="1"/>
</dbReference>
<dbReference type="KEGG" id="moi:MOVS_05340"/>
<name>A0A378PK29_9GAMM</name>
<feature type="domain" description="LysM" evidence="3">
    <location>
        <begin position="754"/>
        <end position="798"/>
    </location>
</feature>
<dbReference type="Proteomes" id="UP000076765">
    <property type="component" value="Chromosome"/>
</dbReference>
<dbReference type="InterPro" id="IPR000189">
    <property type="entry name" value="Transglyc_AS"/>
</dbReference>
<feature type="compositionally biased region" description="Low complexity" evidence="2">
    <location>
        <begin position="489"/>
        <end position="504"/>
    </location>
</feature>
<accession>A0A378PK29</accession>
<dbReference type="PROSITE" id="PS00922">
    <property type="entry name" value="TRANSGLYCOSYLASE"/>
    <property type="match status" value="1"/>
</dbReference>
<feature type="region of interest" description="Disordered" evidence="2">
    <location>
        <begin position="45"/>
        <end position="68"/>
    </location>
</feature>
<dbReference type="SUPFAM" id="SSF53955">
    <property type="entry name" value="Lysozyme-like"/>
    <property type="match status" value="1"/>
</dbReference>
<dbReference type="SUPFAM" id="SSF54106">
    <property type="entry name" value="LysM domain"/>
    <property type="match status" value="6"/>
</dbReference>
<feature type="compositionally biased region" description="Basic and acidic residues" evidence="2">
    <location>
        <begin position="531"/>
        <end position="543"/>
    </location>
</feature>
<reference evidence="4 6" key="1">
    <citation type="submission" date="2015-04" db="EMBL/GenBank/DDBJ databases">
        <authorList>
            <person name="Calcutt M.J."/>
            <person name="Foecking M.F."/>
        </authorList>
    </citation>
    <scope>NUCLEOTIDE SEQUENCE [LARGE SCALE GENOMIC DNA]</scope>
    <source>
        <strain evidence="4 6">199/55</strain>
    </source>
</reference>
<feature type="domain" description="LysM" evidence="3">
    <location>
        <begin position="694"/>
        <end position="738"/>
    </location>
</feature>
<dbReference type="PROSITE" id="PS51782">
    <property type="entry name" value="LYSM"/>
    <property type="match status" value="6"/>
</dbReference>
<evidence type="ECO:0000313" key="5">
    <source>
        <dbReference type="EMBL" id="STY87121.1"/>
    </source>
</evidence>
<feature type="domain" description="LysM" evidence="3">
    <location>
        <begin position="546"/>
        <end position="590"/>
    </location>
</feature>
<reference evidence="5 7" key="2">
    <citation type="submission" date="2018-06" db="EMBL/GenBank/DDBJ databases">
        <authorList>
            <consortium name="Pathogen Informatics"/>
            <person name="Doyle S."/>
        </authorList>
    </citation>
    <scope>NUCLEOTIDE SEQUENCE [LARGE SCALE GENOMIC DNA]</scope>
    <source>
        <strain evidence="5 7">NCTC11227</strain>
    </source>
</reference>
<dbReference type="InterPro" id="IPR036779">
    <property type="entry name" value="LysM_dom_sf"/>
</dbReference>
<evidence type="ECO:0000313" key="7">
    <source>
        <dbReference type="Proteomes" id="UP000255102"/>
    </source>
</evidence>
<sequence length="934" mass="99634">MSHSLSTNDHPDRTKNQKNSRTVGLMKPLTLAVSAYFLAACSSTGTSTPTNNTARTTATPATQSQSSGYSGVLDEAMLDELEDLLQATDMSMVQGDALTVQRYGNLWDRVRRGYKMGDTYNARIEAQKSWFYSRQSYLDRLTARASRYLHHTVTEAERRGIPTELALLPIIESSYDPSATSNAAAAGLWQFIPSTGRIYGLNQSSSYDGRRDVIESTRAAYDFLTSLYNQFGSWELALAAYNAGPGRVSRAIRANEAAGLPTDYWSLNLPTETMNYVPRFIAVSQIVASPSSYGVNLPAIANHSHFRTVPVNYGVSLQEIANITGVPFDELRLLNPALTNFTVDSAGPNRIVIPDSLNSSVDDQLSALTGFGYGGSYSATAPAQTTQYVLPNKGATVNSTSQQELMQSNTLPTTIAQVTANNTIVQEPPLTQEERDFIAAQIQATTPEAAQAVNPNDGNIQLDALQTAQSVLEARGQSKSLSYSAPATTVAVAPQPQPVASEPVIEPSYTPPPVAAPQQPRPQTNANTSRPAERKPAERKPAARPESYTVRSGDTLTGIAAANNLTVNQLASYNNISTNTYVQRGQKLWLVPGKVKPAPKPAQTATNTVTKTNNTANNTKTATHRVQAGESLTSIARKYDISVHQLAELNSLSPTDGLLIGQQIKVPAAKVTNVAPAANTAPKPVSQRASSQTGTYTVKPGDTLTGIANSLGVSNADIAALNNFQPNARMIAGQVIKVPVSNATVARKLNNQPIKYTVKSGDSLTSVASRHGITIKELSNANNLNTNSNLLLGTTITIPAAGSAKPAAIATPARSQSANTQATPSQAAPAGNTIANTENYTVQSGEHLTGLATRFGVSVNDLAKTNNLATNAQLRRGQVIKVPKLTTTYKVKSGDNLISLARRYGISTEELAKMNNLENNASLRIGQKLTVPNK</sequence>
<dbReference type="InterPro" id="IPR008258">
    <property type="entry name" value="Transglycosylase_SLT_dom_1"/>
</dbReference>
<dbReference type="Gene3D" id="3.10.350.10">
    <property type="entry name" value="LysM domain"/>
    <property type="match status" value="6"/>
</dbReference>
<feature type="domain" description="LysM" evidence="3">
    <location>
        <begin position="887"/>
        <end position="931"/>
    </location>
</feature>
<organism evidence="5 7">
    <name type="scientific">Moraxella ovis</name>
    <dbReference type="NCBI Taxonomy" id="29433"/>
    <lineage>
        <taxon>Bacteria</taxon>
        <taxon>Pseudomonadati</taxon>
        <taxon>Pseudomonadota</taxon>
        <taxon>Gammaproteobacteria</taxon>
        <taxon>Moraxellales</taxon>
        <taxon>Moraxellaceae</taxon>
        <taxon>Moraxella</taxon>
    </lineage>
</organism>
<feature type="region of interest" description="Disordered" evidence="2">
    <location>
        <begin position="811"/>
        <end position="830"/>
    </location>
</feature>
<feature type="compositionally biased region" description="Polar residues" evidence="2">
    <location>
        <begin position="814"/>
        <end position="826"/>
    </location>
</feature>